<dbReference type="RefSeq" id="WP_065732168.1">
    <property type="nucleotide sequence ID" value="NZ_CP016428.1"/>
</dbReference>
<reference evidence="2 3" key="1">
    <citation type="submission" date="2016-07" db="EMBL/GenBank/DDBJ databases">
        <title>Complete genome sequence of Bradyrhizobium icense LMTR 13T, a potential inoculant strain isolated from lima bean (Phaseolus lunatus) in Peru.</title>
        <authorList>
            <person name="Ormeno-Orrillo E."/>
            <person name="Duran D."/>
            <person name="Rogel M.A."/>
            <person name="Rey L."/>
            <person name="Imperial J."/>
            <person name="Ruiz-Argueso T."/>
            <person name="Martinez-Romero E."/>
        </authorList>
    </citation>
    <scope>NUCLEOTIDE SEQUENCE [LARGE SCALE GENOMIC DNA]</scope>
    <source>
        <strain evidence="2 3">LMTR 13</strain>
    </source>
</reference>
<proteinExistence type="predicted"/>
<dbReference type="PANTHER" id="PTHR43236:SF2">
    <property type="entry name" value="BLL0069 PROTEIN"/>
    <property type="match status" value="1"/>
</dbReference>
<evidence type="ECO:0000313" key="2">
    <source>
        <dbReference type="EMBL" id="ANW05033.1"/>
    </source>
</evidence>
<dbReference type="InterPro" id="IPR052345">
    <property type="entry name" value="Rad_response_metalloprotease"/>
</dbReference>
<gene>
    <name evidence="2" type="ORF">LMTR13_37775</name>
</gene>
<dbReference type="STRING" id="1274631.LMTR13_37775"/>
<dbReference type="EMBL" id="CP016428">
    <property type="protein sequence ID" value="ANW05033.1"/>
    <property type="molecule type" value="Genomic_DNA"/>
</dbReference>
<accession>A0A1B1UQN7</accession>
<organism evidence="2 3">
    <name type="scientific">Bradyrhizobium icense</name>
    <dbReference type="NCBI Taxonomy" id="1274631"/>
    <lineage>
        <taxon>Bacteria</taxon>
        <taxon>Pseudomonadati</taxon>
        <taxon>Pseudomonadota</taxon>
        <taxon>Alphaproteobacteria</taxon>
        <taxon>Hyphomicrobiales</taxon>
        <taxon>Nitrobacteraceae</taxon>
        <taxon>Bradyrhizobium</taxon>
    </lineage>
</organism>
<dbReference type="OrthoDB" id="9796786at2"/>
<evidence type="ECO:0000259" key="1">
    <source>
        <dbReference type="Pfam" id="PF06114"/>
    </source>
</evidence>
<dbReference type="Pfam" id="PF06114">
    <property type="entry name" value="Peptidase_M78"/>
    <property type="match status" value="1"/>
</dbReference>
<dbReference type="InterPro" id="IPR010359">
    <property type="entry name" value="IrrE_HExxH"/>
</dbReference>
<dbReference type="KEGG" id="bic:LMTR13_37775"/>
<dbReference type="Proteomes" id="UP000092839">
    <property type="component" value="Chromosome"/>
</dbReference>
<feature type="domain" description="IrrE N-terminal-like" evidence="1">
    <location>
        <begin position="203"/>
        <end position="301"/>
    </location>
</feature>
<sequence length="398" mass="44219">MPDVNPDILVWARETAGLTSEEAVKRLGLNSNKNMSAAEKLAAYEKGVLSPSRPLLLKMSQQYRRPLVAFYMKDRPAQGTRPEDFRNIPDRDPSSDILISVLVRNVRARQSAVREILVDEESAPLEFVASKSIKDGPDAVIKNIIEVTGIKREEFRAKATPELAFAYLRAKIEAVGVFVLLIGNLGSHHTAIDAESFRGFALADKIAPFVVVNDQDARTAWSFTLLHELAHIWLGASGISGKVSDVETEKFCNTVANLFFLSDGELDELKITKNTSLQEAISAIAEFARKRHVSGSMVAYGLLRKGRITVETWRAITHFFAAQWRKSRDDQKQRDQDSTGPSYYVVRRHRLGRALMHTVSRALGEGTLSHTRASQILGVKPRSVSPLLNDEPMNGRAA</sequence>
<keyword evidence="3" id="KW-1185">Reference proteome</keyword>
<dbReference type="PANTHER" id="PTHR43236">
    <property type="entry name" value="ANTITOXIN HIGA1"/>
    <property type="match status" value="1"/>
</dbReference>
<evidence type="ECO:0000313" key="3">
    <source>
        <dbReference type="Proteomes" id="UP000092839"/>
    </source>
</evidence>
<dbReference type="AlphaFoldDB" id="A0A1B1UQN7"/>
<name>A0A1B1UQN7_9BRAD</name>
<protein>
    <submittedName>
        <fullName evidence="2">Peptidase</fullName>
    </submittedName>
</protein>